<dbReference type="InterPro" id="IPR043641">
    <property type="entry name" value="PPE-PPW_C"/>
</dbReference>
<organism evidence="6 7">
    <name type="scientific">Mycobacterium tuberculosis</name>
    <dbReference type="NCBI Taxonomy" id="1773"/>
    <lineage>
        <taxon>Bacteria</taxon>
        <taxon>Bacillati</taxon>
        <taxon>Actinomycetota</taxon>
        <taxon>Actinomycetes</taxon>
        <taxon>Mycobacteriales</taxon>
        <taxon>Mycobacteriaceae</taxon>
        <taxon>Mycobacterium</taxon>
        <taxon>Mycobacterium tuberculosis complex</taxon>
    </lineage>
</organism>
<comment type="caution">
    <text evidence="6">The sequence shown here is derived from an EMBL/GenBank/DDBJ whole genome shotgun (WGS) entry which is preliminary data.</text>
</comment>
<evidence type="ECO:0000259" key="4">
    <source>
        <dbReference type="Pfam" id="PF00823"/>
    </source>
</evidence>
<gene>
    <name evidence="6" type="ORF">A4S10_00109</name>
</gene>
<evidence type="ECO:0000256" key="2">
    <source>
        <dbReference type="SAM" id="MobiDB-lite"/>
    </source>
</evidence>
<feature type="region of interest" description="Disordered" evidence="2">
    <location>
        <begin position="303"/>
        <end position="322"/>
    </location>
</feature>
<feature type="transmembrane region" description="Helical" evidence="3">
    <location>
        <begin position="244"/>
        <end position="268"/>
    </location>
</feature>
<evidence type="ECO:0000313" key="7">
    <source>
        <dbReference type="Proteomes" id="UP000189452"/>
    </source>
</evidence>
<dbReference type="GO" id="GO:0052572">
    <property type="term" value="P:response to host immune response"/>
    <property type="evidence" value="ECO:0007669"/>
    <property type="project" value="TreeGrafter"/>
</dbReference>
<protein>
    <submittedName>
        <fullName evidence="6">PPE family protein PPE37</fullName>
    </submittedName>
</protein>
<dbReference type="RefSeq" id="WP_003900806.1">
    <property type="nucleotide sequence ID" value="NZ_CBFFJB010000002.1"/>
</dbReference>
<feature type="region of interest" description="Disordered" evidence="2">
    <location>
        <begin position="444"/>
        <end position="463"/>
    </location>
</feature>
<name>A0A0E9AQI2_MYCTX</name>
<evidence type="ECO:0000256" key="3">
    <source>
        <dbReference type="SAM" id="Phobius"/>
    </source>
</evidence>
<keyword evidence="3" id="KW-0812">Transmembrane</keyword>
<dbReference type="SUPFAM" id="SSF140459">
    <property type="entry name" value="PE/PPE dimer-like"/>
    <property type="match status" value="1"/>
</dbReference>
<dbReference type="Proteomes" id="UP000189452">
    <property type="component" value="Chromosome"/>
</dbReference>
<reference evidence="6 7" key="2">
    <citation type="submission" date="2017-02" db="EMBL/GenBank/DDBJ databases">
        <title>Protein polymorphisms may explain contrasting epidemiological fitness of two variants of a multidrug-resistant Mycobacterium tuberculosis strain.</title>
        <authorList>
            <person name="Bigi M.M."/>
            <person name="Lopez B."/>
            <person name="Blanco F.C."/>
            <person name="Sasiain M.C."/>
            <person name="De La Barrera S."/>
            <person name="Ritacco V."/>
            <person name="Bigi F."/>
            <person name="Soria M.A."/>
        </authorList>
    </citation>
    <scope>NUCLEOTIDE SEQUENCE [LARGE SCALE GENOMIC DNA]</scope>
    <source>
        <strain evidence="6 7">6548</strain>
    </source>
</reference>
<dbReference type="InterPro" id="IPR038332">
    <property type="entry name" value="PPE_sf"/>
</dbReference>
<dbReference type="Pfam" id="PF00823">
    <property type="entry name" value="PPE"/>
    <property type="match status" value="1"/>
</dbReference>
<keyword evidence="3" id="KW-1133">Transmembrane helix</keyword>
<feature type="domain" description="PPE-PPW subfamily C-terminal" evidence="5">
    <location>
        <begin position="414"/>
        <end position="457"/>
    </location>
</feature>
<dbReference type="EMBL" id="LWDQ01000001">
    <property type="protein sequence ID" value="OMH57961.1"/>
    <property type="molecule type" value="Genomic_DNA"/>
</dbReference>
<dbReference type="AlphaFoldDB" id="A0A0E9AQI2"/>
<sequence>MAIPPEVHSGLLSAGCGPGSLLVAAQQWQELSDQYALACAELGQLLGEVQASSWQGTAATQYVAAHGPYLAWLEQTAINSAVTAAQHVAAAAAYCSALAAMPTPAELAANHAIHGVLIATNFFGINTVPIALNEADYVRMWLQAADTMAAYQAVADAAMVAVPSTQPAPPIRAPGGDAADTRLDVLSSIGQLIRDILDFIANPYKYFLEFFEQFGFSPAVTVVLALVALQLYDFLWYPYYASYGLLLLPFFTPTLSALTALSALIHLLNLPPAGLLPIAAALGPGDQWGANLAVAVTPATAAVPGGSPPTSNPAPAAPSSNSVGSASAAPGISYAVPGLAPPGVSSGPKAGTKSPDTAADTLATAGAARPGLARAHRRKRSESGVGIRGYRDEFLDATATVDAATDVPAPANAAGSQGAGTLGFAGTAPTTSGAAAGMVQLSSHSTSTTVPLLPTTWTTDAEQ</sequence>
<dbReference type="Gene3D" id="1.20.1260.20">
    <property type="entry name" value="PPE superfamily"/>
    <property type="match status" value="1"/>
</dbReference>
<accession>A0A0E9AQI2</accession>
<dbReference type="InterPro" id="IPR000030">
    <property type="entry name" value="PPE_dom"/>
</dbReference>
<evidence type="ECO:0000259" key="5">
    <source>
        <dbReference type="Pfam" id="PF18878"/>
    </source>
</evidence>
<feature type="compositionally biased region" description="Pro residues" evidence="2">
    <location>
        <begin position="306"/>
        <end position="316"/>
    </location>
</feature>
<proteinExistence type="inferred from homology"/>
<feature type="domain" description="PPE" evidence="4">
    <location>
        <begin position="1"/>
        <end position="162"/>
    </location>
</feature>
<feature type="transmembrane region" description="Helical" evidence="3">
    <location>
        <begin position="214"/>
        <end position="232"/>
    </location>
</feature>
<dbReference type="PANTHER" id="PTHR46766:SF1">
    <property type="entry name" value="GLUTAMINE-RICH PROTEIN 2"/>
    <property type="match status" value="1"/>
</dbReference>
<keyword evidence="3" id="KW-0472">Membrane</keyword>
<comment type="similarity">
    <text evidence="1">Belongs to the mycobacterial PPE family.</text>
</comment>
<dbReference type="PANTHER" id="PTHR46766">
    <property type="entry name" value="GLUTAMINE-RICH PROTEIN 2"/>
    <property type="match status" value="1"/>
</dbReference>
<evidence type="ECO:0000313" key="6">
    <source>
        <dbReference type="EMBL" id="OMH57961.1"/>
    </source>
</evidence>
<reference evidence="6 7" key="1">
    <citation type="submission" date="2016-04" db="EMBL/GenBank/DDBJ databases">
        <authorList>
            <person name="Bigi M."/>
            <person name="Bigi F."/>
            <person name="Soria M.A."/>
        </authorList>
    </citation>
    <scope>NUCLEOTIDE SEQUENCE [LARGE SCALE GENOMIC DNA]</scope>
    <source>
        <strain evidence="6 7">6548</strain>
    </source>
</reference>
<dbReference type="Pfam" id="PF18878">
    <property type="entry name" value="PPE-PPW"/>
    <property type="match status" value="1"/>
</dbReference>
<evidence type="ECO:0000256" key="1">
    <source>
        <dbReference type="ARBA" id="ARBA00010652"/>
    </source>
</evidence>